<reference evidence="1 2" key="1">
    <citation type="journal article" date="2021" name="Sci. Rep.">
        <title>Chromosome anchoring in Senegalese sole (Solea senegalensis) reveals sex-associated markers and genome rearrangements in flatfish.</title>
        <authorList>
            <person name="Guerrero-Cozar I."/>
            <person name="Gomez-Garrido J."/>
            <person name="Berbel C."/>
            <person name="Martinez-Blanch J.F."/>
            <person name="Alioto T."/>
            <person name="Claros M.G."/>
            <person name="Gagnaire P.A."/>
            <person name="Manchado M."/>
        </authorList>
    </citation>
    <scope>NUCLEOTIDE SEQUENCE [LARGE SCALE GENOMIC DNA]</scope>
    <source>
        <strain evidence="1">Sse05_10M</strain>
    </source>
</reference>
<dbReference type="EMBL" id="JAGKHQ010000014">
    <property type="protein sequence ID" value="KAG7498811.1"/>
    <property type="molecule type" value="Genomic_DNA"/>
</dbReference>
<protein>
    <submittedName>
        <fullName evidence="1">Uncharacterized protein</fullName>
    </submittedName>
</protein>
<comment type="caution">
    <text evidence="1">The sequence shown here is derived from an EMBL/GenBank/DDBJ whole genome shotgun (WGS) entry which is preliminary data.</text>
</comment>
<accession>A0AAV6R386</accession>
<dbReference type="AlphaFoldDB" id="A0AAV6R386"/>
<keyword evidence="2" id="KW-1185">Reference proteome</keyword>
<sequence>MSKSLQSYIHALSVANDPEHLFSPHVTLHQSGFSEEEEERAFVGERDNTEGEQERERCGAHGVFSHADTLRKDLQKK</sequence>
<evidence type="ECO:0000313" key="1">
    <source>
        <dbReference type="EMBL" id="KAG7498811.1"/>
    </source>
</evidence>
<organism evidence="1 2">
    <name type="scientific">Solea senegalensis</name>
    <name type="common">Senegalese sole</name>
    <dbReference type="NCBI Taxonomy" id="28829"/>
    <lineage>
        <taxon>Eukaryota</taxon>
        <taxon>Metazoa</taxon>
        <taxon>Chordata</taxon>
        <taxon>Craniata</taxon>
        <taxon>Vertebrata</taxon>
        <taxon>Euteleostomi</taxon>
        <taxon>Actinopterygii</taxon>
        <taxon>Neopterygii</taxon>
        <taxon>Teleostei</taxon>
        <taxon>Neoteleostei</taxon>
        <taxon>Acanthomorphata</taxon>
        <taxon>Carangaria</taxon>
        <taxon>Pleuronectiformes</taxon>
        <taxon>Pleuronectoidei</taxon>
        <taxon>Soleidae</taxon>
        <taxon>Solea</taxon>
    </lineage>
</organism>
<dbReference type="Proteomes" id="UP000693946">
    <property type="component" value="Linkage Group LG21"/>
</dbReference>
<name>A0AAV6R386_SOLSE</name>
<evidence type="ECO:0000313" key="2">
    <source>
        <dbReference type="Proteomes" id="UP000693946"/>
    </source>
</evidence>
<proteinExistence type="predicted"/>
<gene>
    <name evidence="1" type="ORF">JOB18_021390</name>
</gene>